<evidence type="ECO:0000313" key="2">
    <source>
        <dbReference type="Proteomes" id="UP000473574"/>
    </source>
</evidence>
<gene>
    <name evidence="1" type="ORF">D0962_22795</name>
</gene>
<protein>
    <submittedName>
        <fullName evidence="1">Uncharacterized protein</fullName>
    </submittedName>
</protein>
<comment type="caution">
    <text evidence="1">The sequence shown here is derived from an EMBL/GenBank/DDBJ whole genome shotgun (WGS) entry which is preliminary data.</text>
</comment>
<name>A0A6M0SAL7_9CYAN</name>
<organism evidence="1 2">
    <name type="scientific">Adonisia turfae CCMR0082</name>
    <dbReference type="NCBI Taxonomy" id="2304604"/>
    <lineage>
        <taxon>Bacteria</taxon>
        <taxon>Bacillati</taxon>
        <taxon>Cyanobacteriota</taxon>
        <taxon>Adonisia</taxon>
        <taxon>Adonisia turfae</taxon>
    </lineage>
</organism>
<proteinExistence type="predicted"/>
<sequence>MAYDHDNAFYRKWLIQASAGLDVALDIPAEAYIQTPHPVDDEWAAIDSLKTPLGLSAADIAVIDSSPFLRLHPSPDSTFSNDGNEAAYREAAAGTIYQPGSVRRRFEINVRDARTAISDAVRRIAELSNFGTPGQQVPVLILDFCFPEVGDKTVAIAQNQPAYTVRKGLISSVSIQGPDAGYPGSTRVNLGNGFSFTFAESILRRAV</sequence>
<dbReference type="AlphaFoldDB" id="A0A6M0SAL7"/>
<accession>A0A6M0SAL7</accession>
<dbReference type="RefSeq" id="WP_163666721.1">
    <property type="nucleotide sequence ID" value="NZ_QZCE01000002.1"/>
</dbReference>
<evidence type="ECO:0000313" key="1">
    <source>
        <dbReference type="EMBL" id="NEZ65549.1"/>
    </source>
</evidence>
<reference evidence="1 2" key="1">
    <citation type="journal article" date="2020" name="Microb. Ecol.">
        <title>Ecogenomics of the Marine Benthic Filamentous Cyanobacterium Adonisia.</title>
        <authorList>
            <person name="Walter J.M."/>
            <person name="Coutinho F.H."/>
            <person name="Leomil L."/>
            <person name="Hargreaves P.I."/>
            <person name="Campeao M.E."/>
            <person name="Vieira V.V."/>
            <person name="Silva B.S."/>
            <person name="Fistarol G.O."/>
            <person name="Salomon P.S."/>
            <person name="Sawabe T."/>
            <person name="Mino S."/>
            <person name="Hosokawa M."/>
            <person name="Miyashita H."/>
            <person name="Maruyama F."/>
            <person name="van Verk M.C."/>
            <person name="Dutilh B.E."/>
            <person name="Thompson C.C."/>
            <person name="Thompson F.L."/>
        </authorList>
    </citation>
    <scope>NUCLEOTIDE SEQUENCE [LARGE SCALE GENOMIC DNA]</scope>
    <source>
        <strain evidence="1 2">CCMR0082</strain>
    </source>
</reference>
<dbReference type="Proteomes" id="UP000473574">
    <property type="component" value="Unassembled WGS sequence"/>
</dbReference>
<dbReference type="EMBL" id="QZCE01000002">
    <property type="protein sequence ID" value="NEZ65549.1"/>
    <property type="molecule type" value="Genomic_DNA"/>
</dbReference>